<evidence type="ECO:0000256" key="2">
    <source>
        <dbReference type="SAM" id="MobiDB-lite"/>
    </source>
</evidence>
<feature type="domain" description="M23ase beta-sheet core" evidence="4">
    <location>
        <begin position="363"/>
        <end position="458"/>
    </location>
</feature>
<dbReference type="Pfam" id="PF01551">
    <property type="entry name" value="Peptidase_M23"/>
    <property type="match status" value="1"/>
</dbReference>
<feature type="compositionally biased region" description="Low complexity" evidence="2">
    <location>
        <begin position="102"/>
        <end position="117"/>
    </location>
</feature>
<dbReference type="PANTHER" id="PTHR21666">
    <property type="entry name" value="PEPTIDASE-RELATED"/>
    <property type="match status" value="1"/>
</dbReference>
<feature type="chain" id="PRO_5020594410" evidence="3">
    <location>
        <begin position="25"/>
        <end position="471"/>
    </location>
</feature>
<dbReference type="EMBL" id="CP035491">
    <property type="protein sequence ID" value="QAY72911.1"/>
    <property type="molecule type" value="Genomic_DNA"/>
</dbReference>
<dbReference type="PRINTS" id="PR01217">
    <property type="entry name" value="PRICHEXTENSN"/>
</dbReference>
<dbReference type="InterPro" id="IPR016047">
    <property type="entry name" value="M23ase_b-sheet_dom"/>
</dbReference>
<gene>
    <name evidence="5" type="ORF">ET445_05695</name>
</gene>
<dbReference type="SUPFAM" id="SSF51261">
    <property type="entry name" value="Duplicated hybrid motif"/>
    <property type="match status" value="1"/>
</dbReference>
<proteinExistence type="predicted"/>
<dbReference type="Proteomes" id="UP000291259">
    <property type="component" value="Chromosome"/>
</dbReference>
<accession>A0A4V0YGZ3</accession>
<evidence type="ECO:0000256" key="3">
    <source>
        <dbReference type="SAM" id="SignalP"/>
    </source>
</evidence>
<dbReference type="OrthoDB" id="1099523at2"/>
<dbReference type="KEGG" id="agf:ET445_05695"/>
<keyword evidence="1" id="KW-0175">Coiled coil</keyword>
<evidence type="ECO:0000256" key="1">
    <source>
        <dbReference type="SAM" id="Coils"/>
    </source>
</evidence>
<feature type="coiled-coil region" evidence="1">
    <location>
        <begin position="156"/>
        <end position="183"/>
    </location>
</feature>
<dbReference type="InterPro" id="IPR050570">
    <property type="entry name" value="Cell_wall_metabolism_enzyme"/>
</dbReference>
<dbReference type="Gene3D" id="2.70.70.10">
    <property type="entry name" value="Glucose Permease (Domain IIA)"/>
    <property type="match status" value="1"/>
</dbReference>
<dbReference type="GO" id="GO:0004222">
    <property type="term" value="F:metalloendopeptidase activity"/>
    <property type="evidence" value="ECO:0007669"/>
    <property type="project" value="TreeGrafter"/>
</dbReference>
<feature type="coiled-coil region" evidence="1">
    <location>
        <begin position="293"/>
        <end position="320"/>
    </location>
</feature>
<evidence type="ECO:0000313" key="5">
    <source>
        <dbReference type="EMBL" id="QAY72911.1"/>
    </source>
</evidence>
<protein>
    <submittedName>
        <fullName evidence="5">M23 family metallopeptidase</fullName>
    </submittedName>
</protein>
<sequence>MMISVAAGLGALALVFGGIAPAQAGETEPTPTAEQPTDPPPPDPPIDPPVDPPTDPPVDPPTDPPVDPPTDPPVDPPTDPPVDPPVDPPTDPPATTPPATTPPATTTPPTTTLTTTQPPRPTTPAPVATGSTRLVLTGSGPFLQIGTQISPDVSALLTARATVDAIESELRDAQADLKDVRAQQGSARTTAERLGSVAYTARLKAGEATRASMASARTSDAAMNSIGAAFGAGKDLLAGLAGVQRVAQLSGDSERLLEIAGELDALADEAEARAADAWAEVDKIPVGEKQKDVSDTETTLASAEADLKGLQEKVQKANVAFVDSLPLDNGQLSEQGWSAPVRGRVTDGFGPRPNKPLASVNEFHRGTDIAAPCTSAVFAATAGTVLQAGPDGGYGNWILLDHGSGVQTGYAHLANGGILVSVGEHVEAGQVIGAVGSTGQSTGCHLHFEVRLGGTAVDSLPFLAARGVAVG</sequence>
<evidence type="ECO:0000313" key="6">
    <source>
        <dbReference type="Proteomes" id="UP000291259"/>
    </source>
</evidence>
<dbReference type="PANTHER" id="PTHR21666:SF270">
    <property type="entry name" value="MUREIN HYDROLASE ACTIVATOR ENVC"/>
    <property type="match status" value="1"/>
</dbReference>
<reference evidence="5 6" key="1">
    <citation type="submission" date="2019-01" db="EMBL/GenBank/DDBJ databases">
        <title>Genome sequencing of strain FW100M-8.</title>
        <authorList>
            <person name="Heo J."/>
            <person name="Kim S.-J."/>
            <person name="Kim J.-S."/>
            <person name="Hong S.-B."/>
            <person name="Kwon S.-W."/>
        </authorList>
    </citation>
    <scope>NUCLEOTIDE SEQUENCE [LARGE SCALE GENOMIC DNA]</scope>
    <source>
        <strain evidence="5 6">FW100M-8</strain>
    </source>
</reference>
<dbReference type="CDD" id="cd12797">
    <property type="entry name" value="M23_peptidase"/>
    <property type="match status" value="1"/>
</dbReference>
<feature type="compositionally biased region" description="Pro residues" evidence="2">
    <location>
        <begin position="37"/>
        <end position="101"/>
    </location>
</feature>
<dbReference type="InterPro" id="IPR011055">
    <property type="entry name" value="Dup_hybrid_motif"/>
</dbReference>
<organism evidence="5 6">
    <name type="scientific">Agromyces protaetiae</name>
    <dbReference type="NCBI Taxonomy" id="2509455"/>
    <lineage>
        <taxon>Bacteria</taxon>
        <taxon>Bacillati</taxon>
        <taxon>Actinomycetota</taxon>
        <taxon>Actinomycetes</taxon>
        <taxon>Micrococcales</taxon>
        <taxon>Microbacteriaceae</taxon>
        <taxon>Agromyces</taxon>
    </lineage>
</organism>
<feature type="region of interest" description="Disordered" evidence="2">
    <location>
        <begin position="22"/>
        <end position="132"/>
    </location>
</feature>
<feature type="signal peptide" evidence="3">
    <location>
        <begin position="1"/>
        <end position="24"/>
    </location>
</feature>
<keyword evidence="3" id="KW-0732">Signal</keyword>
<name>A0A4V0YGZ3_9MICO</name>
<evidence type="ECO:0000259" key="4">
    <source>
        <dbReference type="Pfam" id="PF01551"/>
    </source>
</evidence>
<keyword evidence="6" id="KW-1185">Reference proteome</keyword>
<dbReference type="AlphaFoldDB" id="A0A4V0YGZ3"/>